<name>A0AAV9JC22_9PEZI</name>
<feature type="non-terminal residue" evidence="2">
    <location>
        <position position="1"/>
    </location>
</feature>
<evidence type="ECO:0000259" key="1">
    <source>
        <dbReference type="Pfam" id="PF24864"/>
    </source>
</evidence>
<dbReference type="InterPro" id="IPR056632">
    <property type="entry name" value="DUF7730"/>
</dbReference>
<gene>
    <name evidence="2" type="ORF">LTR36_006263</name>
</gene>
<proteinExistence type="predicted"/>
<organism evidence="2 3">
    <name type="scientific">Oleoguttula mirabilis</name>
    <dbReference type="NCBI Taxonomy" id="1507867"/>
    <lineage>
        <taxon>Eukaryota</taxon>
        <taxon>Fungi</taxon>
        <taxon>Dikarya</taxon>
        <taxon>Ascomycota</taxon>
        <taxon>Pezizomycotina</taxon>
        <taxon>Dothideomycetes</taxon>
        <taxon>Dothideomycetidae</taxon>
        <taxon>Mycosphaerellales</taxon>
        <taxon>Teratosphaeriaceae</taxon>
        <taxon>Oleoguttula</taxon>
    </lineage>
</organism>
<dbReference type="EMBL" id="JAVFHQ010000039">
    <property type="protein sequence ID" value="KAK4542691.1"/>
    <property type="molecule type" value="Genomic_DNA"/>
</dbReference>
<keyword evidence="3" id="KW-1185">Reference proteome</keyword>
<protein>
    <recommendedName>
        <fullName evidence="1">DUF7730 domain-containing protein</fullName>
    </recommendedName>
</protein>
<dbReference type="Proteomes" id="UP001324427">
    <property type="component" value="Unassembled WGS sequence"/>
</dbReference>
<evidence type="ECO:0000313" key="2">
    <source>
        <dbReference type="EMBL" id="KAK4542691.1"/>
    </source>
</evidence>
<dbReference type="PANTHER" id="PTHR38790:SF4">
    <property type="entry name" value="2EXR DOMAIN-CONTAINING PROTEIN"/>
    <property type="match status" value="1"/>
</dbReference>
<dbReference type="PANTHER" id="PTHR38790">
    <property type="entry name" value="2EXR DOMAIN-CONTAINING PROTEIN-RELATED"/>
    <property type="match status" value="1"/>
</dbReference>
<sequence length="276" mass="31590">TDANAIASPLLRPPELRNRIWSYSLAKKTIHVHGGPPQRFRNYVCVADTTDYEDARQMKREPETSPAMVARDYLTRYLECHRTRCRFFFDILQVSREIHQEAALLPYLDNTFAFASLQTLMSFLKKLVPAQARAIRTITLVDPEGVLPGLPQLVHSRLTGLKRLTCFIESGVRGWWTARGAARRQVVAASIFQLERTALVEVAVVARIAHEEARGPGNLRQLADAWAREIEERLVGTWEEKLKRVEARKEEGARAEAELRTLQRVRRGLRPMKRVV</sequence>
<reference evidence="2 3" key="1">
    <citation type="submission" date="2021-11" db="EMBL/GenBank/DDBJ databases">
        <title>Black yeast isolated from Biological Soil Crust.</title>
        <authorList>
            <person name="Kurbessoian T."/>
        </authorList>
    </citation>
    <scope>NUCLEOTIDE SEQUENCE [LARGE SCALE GENOMIC DNA]</scope>
    <source>
        <strain evidence="2 3">CCFEE 5522</strain>
    </source>
</reference>
<feature type="domain" description="DUF7730" evidence="1">
    <location>
        <begin position="8"/>
        <end position="140"/>
    </location>
</feature>
<comment type="caution">
    <text evidence="2">The sequence shown here is derived from an EMBL/GenBank/DDBJ whole genome shotgun (WGS) entry which is preliminary data.</text>
</comment>
<accession>A0AAV9JC22</accession>
<evidence type="ECO:0000313" key="3">
    <source>
        <dbReference type="Proteomes" id="UP001324427"/>
    </source>
</evidence>
<dbReference type="Pfam" id="PF24864">
    <property type="entry name" value="DUF7730"/>
    <property type="match status" value="1"/>
</dbReference>
<dbReference type="AlphaFoldDB" id="A0AAV9JC22"/>